<evidence type="ECO:0000256" key="1">
    <source>
        <dbReference type="SAM" id="SignalP"/>
    </source>
</evidence>
<organism evidence="2 3">
    <name type="scientific">Candidatus Campylobacter infans</name>
    <dbReference type="NCBI Taxonomy" id="2561898"/>
    <lineage>
        <taxon>Bacteria</taxon>
        <taxon>Pseudomonadati</taxon>
        <taxon>Campylobacterota</taxon>
        <taxon>Epsilonproteobacteria</taxon>
        <taxon>Campylobacterales</taxon>
        <taxon>Campylobacteraceae</taxon>
        <taxon>Campylobacter</taxon>
    </lineage>
</organism>
<accession>A0A7H9CJJ4</accession>
<keyword evidence="3" id="KW-1185">Reference proteome</keyword>
<dbReference type="KEGG" id="cinf:CINF_0970"/>
<sequence length="176" mass="19747">MKKYFLFIFILFFSACGYQPVSKISQNTLGDNVFVEVLVSKSDPQNSVAVKDGIRNVIIKRLGRDLTSKENADTTIIASIKSITFMPLAFDAYGYANGYKTSVVLAYELRFKNGLVDVLTSDGEYDFYITRKVEGTEFTDSVISNEERYRAITKASEDCFDELVAKLAIHGLKSQN</sequence>
<evidence type="ECO:0000313" key="3">
    <source>
        <dbReference type="Proteomes" id="UP000509414"/>
    </source>
</evidence>
<gene>
    <name evidence="2" type="primary">lptE</name>
    <name evidence="2" type="ORF">CINF_0970</name>
</gene>
<keyword evidence="1" id="KW-0732">Signal</keyword>
<dbReference type="EMBL" id="CP049075">
    <property type="protein sequence ID" value="QLI05475.1"/>
    <property type="molecule type" value="Genomic_DNA"/>
</dbReference>
<dbReference type="GO" id="GO:0043165">
    <property type="term" value="P:Gram-negative-bacterium-type cell outer membrane assembly"/>
    <property type="evidence" value="ECO:0007669"/>
    <property type="project" value="InterPro"/>
</dbReference>
<feature type="signal peptide" evidence="1">
    <location>
        <begin position="1"/>
        <end position="17"/>
    </location>
</feature>
<feature type="chain" id="PRO_5029013763" evidence="1">
    <location>
        <begin position="18"/>
        <end position="176"/>
    </location>
</feature>
<dbReference type="RefSeq" id="WP_179974691.1">
    <property type="nucleotide sequence ID" value="NZ_CP049075.1"/>
</dbReference>
<proteinExistence type="predicted"/>
<dbReference type="GO" id="GO:0019867">
    <property type="term" value="C:outer membrane"/>
    <property type="evidence" value="ECO:0007669"/>
    <property type="project" value="InterPro"/>
</dbReference>
<dbReference type="InterPro" id="IPR007485">
    <property type="entry name" value="LPS_assembly_LptE"/>
</dbReference>
<dbReference type="Pfam" id="PF04390">
    <property type="entry name" value="LptE"/>
    <property type="match status" value="1"/>
</dbReference>
<dbReference type="AlphaFoldDB" id="A0A7H9CJJ4"/>
<name>A0A7H9CJJ4_9BACT</name>
<protein>
    <submittedName>
        <fullName evidence="2">Lipooligosaccharide transport system, OM translocon component LptE</fullName>
    </submittedName>
</protein>
<dbReference type="Proteomes" id="UP000509414">
    <property type="component" value="Chromosome"/>
</dbReference>
<dbReference type="PROSITE" id="PS51257">
    <property type="entry name" value="PROKAR_LIPOPROTEIN"/>
    <property type="match status" value="1"/>
</dbReference>
<reference evidence="2 3" key="1">
    <citation type="submission" date="2020-02" db="EMBL/GenBank/DDBJ databases">
        <title>Complete genome sequence of the novel Campylobacter species Candidatus Campylobacter infans.</title>
        <authorList>
            <person name="Duim B."/>
            <person name="Zomer A."/>
            <person name="van der Graaf L."/>
            <person name="Wagenaar J."/>
        </authorList>
    </citation>
    <scope>NUCLEOTIDE SEQUENCE [LARGE SCALE GENOMIC DNA]</scope>
    <source>
        <strain evidence="2 3">19S00001</strain>
    </source>
</reference>
<evidence type="ECO:0000313" key="2">
    <source>
        <dbReference type="EMBL" id="QLI05475.1"/>
    </source>
</evidence>